<reference evidence="5" key="1">
    <citation type="journal article" date="2015" name="Genome Announc.">
        <title>Draft genome sequence of the cellulolytic fungus Chaetomium globosum.</title>
        <authorList>
            <person name="Cuomo C.A."/>
            <person name="Untereiner W.A."/>
            <person name="Ma L.-J."/>
            <person name="Grabherr M."/>
            <person name="Birren B.W."/>
        </authorList>
    </citation>
    <scope>NUCLEOTIDE SEQUENCE [LARGE SCALE GENOMIC DNA]</scope>
    <source>
        <strain evidence="5">ATCC 6205 / CBS 148.51 / DSM 1962 / NBRC 6347 / NRRL 1970</strain>
    </source>
</reference>
<dbReference type="InterPro" id="IPR051695">
    <property type="entry name" value="Phosphoglycerate_Mutase"/>
</dbReference>
<feature type="region of interest" description="Disordered" evidence="3">
    <location>
        <begin position="282"/>
        <end position="305"/>
    </location>
</feature>
<feature type="binding site" evidence="2">
    <location>
        <position position="63"/>
    </location>
    <ligand>
        <name>substrate</name>
    </ligand>
</feature>
<dbReference type="SMART" id="SM00855">
    <property type="entry name" value="PGAM"/>
    <property type="match status" value="1"/>
</dbReference>
<dbReference type="InterPro" id="IPR001345">
    <property type="entry name" value="PG/BPGM_mutase_AS"/>
</dbReference>
<organism evidence="4 5">
    <name type="scientific">Chaetomium globosum (strain ATCC 6205 / CBS 148.51 / DSM 1962 / NBRC 6347 / NRRL 1970)</name>
    <name type="common">Soil fungus</name>
    <dbReference type="NCBI Taxonomy" id="306901"/>
    <lineage>
        <taxon>Eukaryota</taxon>
        <taxon>Fungi</taxon>
        <taxon>Dikarya</taxon>
        <taxon>Ascomycota</taxon>
        <taxon>Pezizomycotina</taxon>
        <taxon>Sordariomycetes</taxon>
        <taxon>Sordariomycetidae</taxon>
        <taxon>Sordariales</taxon>
        <taxon>Chaetomiaceae</taxon>
        <taxon>Chaetomium</taxon>
    </lineage>
</organism>
<dbReference type="eggNOG" id="KOG0235">
    <property type="taxonomic scope" value="Eukaryota"/>
</dbReference>
<dbReference type="Proteomes" id="UP000001056">
    <property type="component" value="Unassembled WGS sequence"/>
</dbReference>
<evidence type="ECO:0008006" key="6">
    <source>
        <dbReference type="Google" id="ProtNLM"/>
    </source>
</evidence>
<evidence type="ECO:0000256" key="2">
    <source>
        <dbReference type="PIRSR" id="PIRSR613078-2"/>
    </source>
</evidence>
<evidence type="ECO:0000313" key="4">
    <source>
        <dbReference type="EMBL" id="EAQ84167.1"/>
    </source>
</evidence>
<dbReference type="EMBL" id="CH408035">
    <property type="protein sequence ID" value="EAQ84167.1"/>
    <property type="molecule type" value="Genomic_DNA"/>
</dbReference>
<dbReference type="CDD" id="cd07067">
    <property type="entry name" value="HP_PGM_like"/>
    <property type="match status" value="1"/>
</dbReference>
<keyword evidence="1" id="KW-0378">Hydrolase</keyword>
<dbReference type="PROSITE" id="PS00175">
    <property type="entry name" value="PG_MUTASE"/>
    <property type="match status" value="1"/>
</dbReference>
<dbReference type="PANTHER" id="PTHR46517:SF1">
    <property type="entry name" value="FRUCTOSE-2,6-BISPHOSPHATASE TIGAR"/>
    <property type="match status" value="1"/>
</dbReference>
<dbReference type="InterPro" id="IPR013078">
    <property type="entry name" value="His_Pase_superF_clade-1"/>
</dbReference>
<evidence type="ECO:0000256" key="3">
    <source>
        <dbReference type="SAM" id="MobiDB-lite"/>
    </source>
</evidence>
<feature type="compositionally biased region" description="Pro residues" evidence="3">
    <location>
        <begin position="233"/>
        <end position="246"/>
    </location>
</feature>
<sequence length="305" mass="31693">MRLFLARHGETVDNVAGIYAGSRDSPLTAHGVLQARRLGTHLVQRAAELGVAVTHVFASDLRRAGETAGLVVEALAKGADGDRGGCVGDGAGGVGVVALPELRERDFGLAEGRKFGVGGVDLAAAGAESREQMRLRAERFVTGCLEPLLTAERVAAGGFVVVVAHGLILDSLLRVLLARFGARELARLGKLPGWSNTGYVDLVVGVSSARAIVASGSDGSNSAEVSGKRTLTPKPPTTTPSTPPPQRSRITLSVVGVNVVRHLEGLKKTRGGIGSAQFDKRQRTVDSFFGPATKKPRVEQGPGDG</sequence>
<dbReference type="GO" id="GO:0043456">
    <property type="term" value="P:regulation of pentose-phosphate shunt"/>
    <property type="evidence" value="ECO:0007669"/>
    <property type="project" value="TreeGrafter"/>
</dbReference>
<accession>Q2GN83</accession>
<dbReference type="SUPFAM" id="SSF53254">
    <property type="entry name" value="Phosphoglycerate mutase-like"/>
    <property type="match status" value="1"/>
</dbReference>
<dbReference type="GO" id="GO:0005829">
    <property type="term" value="C:cytosol"/>
    <property type="evidence" value="ECO:0007669"/>
    <property type="project" value="TreeGrafter"/>
</dbReference>
<keyword evidence="5" id="KW-1185">Reference proteome</keyword>
<dbReference type="GeneID" id="4396414"/>
<dbReference type="GO" id="GO:0004331">
    <property type="term" value="F:fructose-2,6-bisphosphate 2-phosphatase activity"/>
    <property type="evidence" value="ECO:0007669"/>
    <property type="project" value="TreeGrafter"/>
</dbReference>
<dbReference type="AlphaFoldDB" id="Q2GN83"/>
<dbReference type="InParanoid" id="Q2GN83"/>
<evidence type="ECO:0000313" key="5">
    <source>
        <dbReference type="Proteomes" id="UP000001056"/>
    </source>
</evidence>
<dbReference type="Gene3D" id="3.40.50.1240">
    <property type="entry name" value="Phosphoglycerate mutase-like"/>
    <property type="match status" value="1"/>
</dbReference>
<dbReference type="InterPro" id="IPR029033">
    <property type="entry name" value="His_PPase_superfam"/>
</dbReference>
<dbReference type="GO" id="GO:0045820">
    <property type="term" value="P:negative regulation of glycolytic process"/>
    <property type="evidence" value="ECO:0007669"/>
    <property type="project" value="TreeGrafter"/>
</dbReference>
<protein>
    <recommendedName>
        <fullName evidence="6">Phosphoglycerate mutase</fullName>
    </recommendedName>
</protein>
<name>Q2GN83_CHAGB</name>
<dbReference type="PANTHER" id="PTHR46517">
    <property type="entry name" value="FRUCTOSE-2,6-BISPHOSPHATASE TIGAR"/>
    <property type="match status" value="1"/>
</dbReference>
<evidence type="ECO:0000256" key="1">
    <source>
        <dbReference type="ARBA" id="ARBA00022801"/>
    </source>
</evidence>
<dbReference type="STRING" id="306901.Q2GN83"/>
<dbReference type="VEuPathDB" id="FungiDB:CHGG_10571"/>
<feature type="binding site" evidence="2">
    <location>
        <begin position="7"/>
        <end position="14"/>
    </location>
    <ligand>
        <name>substrate</name>
    </ligand>
</feature>
<gene>
    <name evidence="4" type="ORF">CHGG_10571</name>
</gene>
<dbReference type="RefSeq" id="XP_001228498.1">
    <property type="nucleotide sequence ID" value="XM_001228497.1"/>
</dbReference>
<proteinExistence type="predicted"/>
<dbReference type="Pfam" id="PF00300">
    <property type="entry name" value="His_Phos_1"/>
    <property type="match status" value="1"/>
</dbReference>
<dbReference type="OMA" id="DFNRHEH"/>
<dbReference type="OrthoDB" id="354304at2759"/>
<dbReference type="HOGENOM" id="CLU_033323_0_0_1"/>
<dbReference type="FunCoup" id="Q2GN83">
    <property type="interactions" value="126"/>
</dbReference>
<feature type="region of interest" description="Disordered" evidence="3">
    <location>
        <begin position="216"/>
        <end position="248"/>
    </location>
</feature>